<dbReference type="InterPro" id="IPR043130">
    <property type="entry name" value="CDP-OH_PTrfase_TM_dom"/>
</dbReference>
<keyword evidence="6" id="KW-0444">Lipid biosynthesis</keyword>
<dbReference type="EMBL" id="BAABLX010000012">
    <property type="protein sequence ID" value="GAA4941543.1"/>
    <property type="molecule type" value="Genomic_DNA"/>
</dbReference>
<evidence type="ECO:0000256" key="14">
    <source>
        <dbReference type="ARBA" id="ARBA00032361"/>
    </source>
</evidence>
<feature type="region of interest" description="Disordered" evidence="16">
    <location>
        <begin position="1"/>
        <end position="26"/>
    </location>
</feature>
<dbReference type="NCBIfam" id="TIGR00473">
    <property type="entry name" value="pssA"/>
    <property type="match status" value="1"/>
</dbReference>
<evidence type="ECO:0000256" key="16">
    <source>
        <dbReference type="SAM" id="MobiDB-lite"/>
    </source>
</evidence>
<dbReference type="InterPro" id="IPR000462">
    <property type="entry name" value="CDP-OH_P_trans"/>
</dbReference>
<proteinExistence type="inferred from homology"/>
<feature type="transmembrane region" description="Helical" evidence="17">
    <location>
        <begin position="155"/>
        <end position="176"/>
    </location>
</feature>
<dbReference type="GO" id="GO:0008654">
    <property type="term" value="P:phospholipid biosynthetic process"/>
    <property type="evidence" value="ECO:0007669"/>
    <property type="project" value="UniProtKB-KW"/>
</dbReference>
<name>A0AAV3U1L6_9ALTE</name>
<evidence type="ECO:0000256" key="1">
    <source>
        <dbReference type="ARBA" id="ARBA00000287"/>
    </source>
</evidence>
<feature type="compositionally biased region" description="Polar residues" evidence="16">
    <location>
        <begin position="1"/>
        <end position="14"/>
    </location>
</feature>
<comment type="caution">
    <text evidence="18">The sequence shown here is derived from an EMBL/GenBank/DDBJ whole genome shotgun (WGS) entry which is preliminary data.</text>
</comment>
<keyword evidence="8 17" id="KW-0812">Transmembrane</keyword>
<dbReference type="Gene3D" id="1.20.120.1760">
    <property type="match status" value="1"/>
</dbReference>
<evidence type="ECO:0000256" key="11">
    <source>
        <dbReference type="ARBA" id="ARBA00023136"/>
    </source>
</evidence>
<dbReference type="GO" id="GO:0012505">
    <property type="term" value="C:endomembrane system"/>
    <property type="evidence" value="ECO:0007669"/>
    <property type="project" value="UniProtKB-SubCell"/>
</dbReference>
<keyword evidence="7 15" id="KW-0808">Transferase</keyword>
<dbReference type="EC" id="2.7.8.8" evidence="4"/>
<protein>
    <recommendedName>
        <fullName evidence="5">CDP-diacylglycerol--serine O-phosphatidyltransferase</fullName>
        <ecNumber evidence="4">2.7.8.8</ecNumber>
    </recommendedName>
    <alternativeName>
        <fullName evidence="14">Phosphatidylserine synthase</fullName>
    </alternativeName>
</protein>
<dbReference type="PROSITE" id="PS00379">
    <property type="entry name" value="CDP_ALCOHOL_P_TRANSF"/>
    <property type="match status" value="1"/>
</dbReference>
<keyword evidence="13" id="KW-1208">Phospholipid metabolism</keyword>
<evidence type="ECO:0000313" key="18">
    <source>
        <dbReference type="EMBL" id="GAA4941543.1"/>
    </source>
</evidence>
<keyword evidence="12" id="KW-0594">Phospholipid biosynthesis</keyword>
<evidence type="ECO:0000256" key="9">
    <source>
        <dbReference type="ARBA" id="ARBA00022989"/>
    </source>
</evidence>
<evidence type="ECO:0000256" key="5">
    <source>
        <dbReference type="ARBA" id="ARBA00017171"/>
    </source>
</evidence>
<reference evidence="19" key="1">
    <citation type="journal article" date="2019" name="Int. J. Syst. Evol. Microbiol.">
        <title>The Global Catalogue of Microorganisms (GCM) 10K type strain sequencing project: providing services to taxonomists for standard genome sequencing and annotation.</title>
        <authorList>
            <consortium name="The Broad Institute Genomics Platform"/>
            <consortium name="The Broad Institute Genome Sequencing Center for Infectious Disease"/>
            <person name="Wu L."/>
            <person name="Ma J."/>
        </authorList>
    </citation>
    <scope>NUCLEOTIDE SEQUENCE [LARGE SCALE GENOMIC DNA]</scope>
    <source>
        <strain evidence="19">JCM 19134</strain>
    </source>
</reference>
<feature type="transmembrane region" description="Helical" evidence="17">
    <location>
        <begin position="240"/>
        <end position="260"/>
    </location>
</feature>
<evidence type="ECO:0000256" key="4">
    <source>
        <dbReference type="ARBA" id="ARBA00013174"/>
    </source>
</evidence>
<comment type="catalytic activity">
    <reaction evidence="1">
        <text>a CDP-1,2-diacyl-sn-glycerol + L-serine = a 1,2-diacyl-sn-glycero-3-phospho-L-serine + CMP + H(+)</text>
        <dbReference type="Rhea" id="RHEA:16913"/>
        <dbReference type="ChEBI" id="CHEBI:15378"/>
        <dbReference type="ChEBI" id="CHEBI:33384"/>
        <dbReference type="ChEBI" id="CHEBI:57262"/>
        <dbReference type="ChEBI" id="CHEBI:58332"/>
        <dbReference type="ChEBI" id="CHEBI:60377"/>
        <dbReference type="EC" id="2.7.8.8"/>
    </reaction>
</comment>
<comment type="subcellular location">
    <subcellularLocation>
        <location evidence="2">Endomembrane system</location>
        <topology evidence="2">Multi-pass membrane protein</topology>
    </subcellularLocation>
</comment>
<evidence type="ECO:0000256" key="6">
    <source>
        <dbReference type="ARBA" id="ARBA00022516"/>
    </source>
</evidence>
<feature type="transmembrane region" description="Helical" evidence="17">
    <location>
        <begin position="217"/>
        <end position="234"/>
    </location>
</feature>
<evidence type="ECO:0000256" key="13">
    <source>
        <dbReference type="ARBA" id="ARBA00023264"/>
    </source>
</evidence>
<evidence type="ECO:0000256" key="17">
    <source>
        <dbReference type="SAM" id="Phobius"/>
    </source>
</evidence>
<dbReference type="RefSeq" id="WP_345421026.1">
    <property type="nucleotide sequence ID" value="NZ_AP031496.1"/>
</dbReference>
<evidence type="ECO:0000313" key="19">
    <source>
        <dbReference type="Proteomes" id="UP001409585"/>
    </source>
</evidence>
<dbReference type="GO" id="GO:0016020">
    <property type="term" value="C:membrane"/>
    <property type="evidence" value="ECO:0007669"/>
    <property type="project" value="InterPro"/>
</dbReference>
<sequence length="268" mass="28881">MTQPQNNTDTNNLSLPVDEHEEEVQEGDKRIRRKGVYLLPNLFTTGALFAGFYAIIASTQGSFEQAAIAIVVAGILDGLDGRIARLTNTQSEFGVQYDSMSDLVSFGIAPSILMFNWALTGLGKLGWAIAFAYVACAALRLARFNAQVHTADKRYFTGLASPAAAGFVATMVWTGYEVGVGPAIGLLCGMVTLAVALLMVSNVRYQSMKGIDFKGRVPFVFIIVTVLLFTIITIDPPRVLLLIGILYAASGPLQAIFRAAHSRLKPKS</sequence>
<gene>
    <name evidence="18" type="primary">pssA</name>
    <name evidence="18" type="ORF">GCM10025791_20020</name>
</gene>
<dbReference type="PANTHER" id="PTHR14269">
    <property type="entry name" value="CDP-DIACYLGLYCEROL--GLYCEROL-3-PHOSPHATE 3-PHOSPHATIDYLTRANSFERASE-RELATED"/>
    <property type="match status" value="1"/>
</dbReference>
<evidence type="ECO:0000256" key="7">
    <source>
        <dbReference type="ARBA" id="ARBA00022679"/>
    </source>
</evidence>
<evidence type="ECO:0000256" key="10">
    <source>
        <dbReference type="ARBA" id="ARBA00023098"/>
    </source>
</evidence>
<evidence type="ECO:0000256" key="8">
    <source>
        <dbReference type="ARBA" id="ARBA00022692"/>
    </source>
</evidence>
<dbReference type="InterPro" id="IPR050324">
    <property type="entry name" value="CDP-alcohol_PTase-I"/>
</dbReference>
<organism evidence="18 19">
    <name type="scientific">Halioxenophilus aromaticivorans</name>
    <dbReference type="NCBI Taxonomy" id="1306992"/>
    <lineage>
        <taxon>Bacteria</taxon>
        <taxon>Pseudomonadati</taxon>
        <taxon>Pseudomonadota</taxon>
        <taxon>Gammaproteobacteria</taxon>
        <taxon>Alteromonadales</taxon>
        <taxon>Alteromonadaceae</taxon>
        <taxon>Halioxenophilus</taxon>
    </lineage>
</organism>
<dbReference type="PANTHER" id="PTHR14269:SF61">
    <property type="entry name" value="CDP-DIACYLGLYCEROL--SERINE O-PHOSPHATIDYLTRANSFERASE"/>
    <property type="match status" value="1"/>
</dbReference>
<dbReference type="Pfam" id="PF01066">
    <property type="entry name" value="CDP-OH_P_transf"/>
    <property type="match status" value="1"/>
</dbReference>
<evidence type="ECO:0000256" key="2">
    <source>
        <dbReference type="ARBA" id="ARBA00004127"/>
    </source>
</evidence>
<keyword evidence="11 17" id="KW-0472">Membrane</keyword>
<accession>A0AAV3U1L6</accession>
<dbReference type="InterPro" id="IPR004533">
    <property type="entry name" value="CDP-diaglyc--ser_O-PTrfase"/>
</dbReference>
<feature type="transmembrane region" description="Helical" evidence="17">
    <location>
        <begin position="36"/>
        <end position="56"/>
    </location>
</feature>
<keyword evidence="10" id="KW-0443">Lipid metabolism</keyword>
<dbReference type="GO" id="GO:0003882">
    <property type="term" value="F:CDP-diacylglycerol-serine O-phosphatidyltransferase activity"/>
    <property type="evidence" value="ECO:0007669"/>
    <property type="project" value="UniProtKB-EC"/>
</dbReference>
<dbReference type="InterPro" id="IPR048254">
    <property type="entry name" value="CDP_ALCOHOL_P_TRANSF_CS"/>
</dbReference>
<evidence type="ECO:0000256" key="15">
    <source>
        <dbReference type="RuleBase" id="RU003750"/>
    </source>
</evidence>
<comment type="similarity">
    <text evidence="3 15">Belongs to the CDP-alcohol phosphatidyltransferase class-I family.</text>
</comment>
<keyword evidence="9 17" id="KW-1133">Transmembrane helix</keyword>
<feature type="transmembrane region" description="Helical" evidence="17">
    <location>
        <begin position="182"/>
        <end position="205"/>
    </location>
</feature>
<dbReference type="Proteomes" id="UP001409585">
    <property type="component" value="Unassembled WGS sequence"/>
</dbReference>
<dbReference type="AlphaFoldDB" id="A0AAV3U1L6"/>
<evidence type="ECO:0000256" key="12">
    <source>
        <dbReference type="ARBA" id="ARBA00023209"/>
    </source>
</evidence>
<evidence type="ECO:0000256" key="3">
    <source>
        <dbReference type="ARBA" id="ARBA00010441"/>
    </source>
</evidence>
<keyword evidence="19" id="KW-1185">Reference proteome</keyword>